<name>J4U7A2_TRIAS</name>
<dbReference type="Pfam" id="PF14580">
    <property type="entry name" value="LRR_9"/>
    <property type="match status" value="2"/>
</dbReference>
<dbReference type="InterPro" id="IPR044640">
    <property type="entry name" value="RU2A"/>
</dbReference>
<evidence type="ECO:0000256" key="4">
    <source>
        <dbReference type="ARBA" id="ARBA00023242"/>
    </source>
</evidence>
<comment type="subcellular location">
    <subcellularLocation>
        <location evidence="1">Nucleus</location>
    </subcellularLocation>
</comment>
<dbReference type="VEuPathDB" id="FungiDB:A1Q1_05361"/>
<keyword evidence="4" id="KW-0539">Nucleus</keyword>
<evidence type="ECO:0000256" key="5">
    <source>
        <dbReference type="ARBA" id="ARBA00024196"/>
    </source>
</evidence>
<dbReference type="InterPro" id="IPR032675">
    <property type="entry name" value="LRR_dom_sf"/>
</dbReference>
<dbReference type="PANTHER" id="PTHR10552:SF6">
    <property type="entry name" value="U2 SMALL NUCLEAR RIBONUCLEOPROTEIN A"/>
    <property type="match status" value="1"/>
</dbReference>
<sequence>MRLTPEFMSKTQSHLNPLKERELELRGELCAWFLPQIDATGLAIPVIENLGSHQGTYDTLNLTDNSITVLGNIPQSNAQLPNLVTLTLTDNAISSLSTLLPLADLPFLRYLSLRGNPVTQHEHYKDFTVWKVAGGKLHVLDFERIKDADRTRARQLLTNEDGQPNELATKLSIPTTSGIPGATMAKAAKQGGKAGLKGRLMTPEEKRRVVEALIGANTAEEVRKLERMLADGLIPEGGDAVIEASA</sequence>
<evidence type="ECO:0000313" key="8">
    <source>
        <dbReference type="Proteomes" id="UP000002748"/>
    </source>
</evidence>
<evidence type="ECO:0000256" key="6">
    <source>
        <dbReference type="ARBA" id="ARBA00024238"/>
    </source>
</evidence>
<evidence type="ECO:0000313" key="7">
    <source>
        <dbReference type="EMBL" id="EJT46150.1"/>
    </source>
</evidence>
<keyword evidence="3" id="KW-0677">Repeat</keyword>
<comment type="similarity">
    <text evidence="5">Belongs to the U2 small nuclear ribonucleoprotein A family.</text>
</comment>
<dbReference type="GeneID" id="25988873"/>
<dbReference type="PANTHER" id="PTHR10552">
    <property type="entry name" value="U2 SMALL NUCLEAR RIBONUCLEOPROTEIN A"/>
    <property type="match status" value="1"/>
</dbReference>
<evidence type="ECO:0000256" key="1">
    <source>
        <dbReference type="ARBA" id="ARBA00004123"/>
    </source>
</evidence>
<dbReference type="GO" id="GO:0030620">
    <property type="term" value="F:U2 snRNA binding"/>
    <property type="evidence" value="ECO:0007669"/>
    <property type="project" value="InterPro"/>
</dbReference>
<dbReference type="RefSeq" id="XP_014177568.1">
    <property type="nucleotide sequence ID" value="XM_014322093.1"/>
</dbReference>
<dbReference type="GO" id="GO:0000398">
    <property type="term" value="P:mRNA splicing, via spliceosome"/>
    <property type="evidence" value="ECO:0007669"/>
    <property type="project" value="InterPro"/>
</dbReference>
<accession>J4U7A2</accession>
<reference evidence="7 8" key="1">
    <citation type="journal article" date="2012" name="Eukaryot. Cell">
        <title>Draft genome sequence of CBS 2479, the standard type strain of Trichosporon asahii.</title>
        <authorList>
            <person name="Yang R.Y."/>
            <person name="Li H.T."/>
            <person name="Zhu H."/>
            <person name="Zhou G.P."/>
            <person name="Wang M."/>
            <person name="Wang L."/>
        </authorList>
    </citation>
    <scope>NUCLEOTIDE SEQUENCE [LARGE SCALE GENOMIC DNA]</scope>
    <source>
        <strain evidence="8">ATCC 90039 / CBS 2479 / JCM 2466 / KCTC 7840 / NCYC 2677 / UAMH 7654</strain>
    </source>
</reference>
<dbReference type="OrthoDB" id="433501at2759"/>
<proteinExistence type="inferred from homology"/>
<dbReference type="Proteomes" id="UP000002748">
    <property type="component" value="Unassembled WGS sequence"/>
</dbReference>
<organism evidence="7 8">
    <name type="scientific">Trichosporon asahii var. asahii (strain ATCC 90039 / CBS 2479 / JCM 2466 / KCTC 7840 / NBRC 103889/ NCYC 2677 / UAMH 7654)</name>
    <name type="common">Yeast</name>
    <dbReference type="NCBI Taxonomy" id="1186058"/>
    <lineage>
        <taxon>Eukaryota</taxon>
        <taxon>Fungi</taxon>
        <taxon>Dikarya</taxon>
        <taxon>Basidiomycota</taxon>
        <taxon>Agaricomycotina</taxon>
        <taxon>Tremellomycetes</taxon>
        <taxon>Trichosporonales</taxon>
        <taxon>Trichosporonaceae</taxon>
        <taxon>Trichosporon</taxon>
    </lineage>
</organism>
<dbReference type="InterPro" id="IPR001611">
    <property type="entry name" value="Leu-rich_rpt"/>
</dbReference>
<dbReference type="PROSITE" id="PS51450">
    <property type="entry name" value="LRR"/>
    <property type="match status" value="1"/>
</dbReference>
<evidence type="ECO:0000256" key="3">
    <source>
        <dbReference type="ARBA" id="ARBA00022737"/>
    </source>
</evidence>
<dbReference type="HOGENOM" id="CLU_061027_1_0_1"/>
<comment type="caution">
    <text evidence="7">The sequence shown here is derived from an EMBL/GenBank/DDBJ whole genome shotgun (WGS) entry which is preliminary data.</text>
</comment>
<dbReference type="Gene3D" id="3.80.10.10">
    <property type="entry name" value="Ribonuclease Inhibitor"/>
    <property type="match status" value="1"/>
</dbReference>
<keyword evidence="2" id="KW-0433">Leucine-rich repeat</keyword>
<dbReference type="AlphaFoldDB" id="J4U7A2"/>
<dbReference type="SUPFAM" id="SSF52058">
    <property type="entry name" value="L domain-like"/>
    <property type="match status" value="1"/>
</dbReference>
<evidence type="ECO:0000256" key="2">
    <source>
        <dbReference type="ARBA" id="ARBA00022614"/>
    </source>
</evidence>
<dbReference type="KEGG" id="tasa:A1Q1_05361"/>
<gene>
    <name evidence="7" type="ORF">A1Q1_05361</name>
</gene>
<protein>
    <recommendedName>
        <fullName evidence="6">U2 small nuclear ribonucleoprotein A'</fullName>
    </recommendedName>
</protein>
<dbReference type="EMBL" id="ALBS01000304">
    <property type="protein sequence ID" value="EJT46150.1"/>
    <property type="molecule type" value="Genomic_DNA"/>
</dbReference>
<dbReference type="GO" id="GO:0005686">
    <property type="term" value="C:U2 snRNP"/>
    <property type="evidence" value="ECO:0007669"/>
    <property type="project" value="TreeGrafter"/>
</dbReference>